<feature type="transmembrane region" description="Helical" evidence="1">
    <location>
        <begin position="12"/>
        <end position="33"/>
    </location>
</feature>
<sequence>MNLIKVVRSTDWKLNVIALISIVSIVVHDLYLAGLPELFSGGDELMNSLHNVLMGYFVSYIFFILVVQYREYRDKQFVSAIVKPSLESMVVNHVEINKALSIALDYPKFNGLCPEITTHLFKKVGGSEEIPNIPETYIFRRCSWMMYLDYQRKCMLRKLDTLYPYIPHLEPELVELLNRYRDCRLYLALDFLLQGDESGNDLSVIGSYYSEYSQIGKMLFEYVKKLP</sequence>
<evidence type="ECO:0000313" key="2">
    <source>
        <dbReference type="EMBL" id="MEZ8183833.1"/>
    </source>
</evidence>
<accession>A0ABV4M1Y3</accession>
<keyword evidence="1" id="KW-0472">Membrane</keyword>
<protein>
    <submittedName>
        <fullName evidence="2">Uncharacterized protein</fullName>
    </submittedName>
</protein>
<comment type="caution">
    <text evidence="2">The sequence shown here is derived from an EMBL/GenBank/DDBJ whole genome shotgun (WGS) entry which is preliminary data.</text>
</comment>
<reference evidence="2 3" key="1">
    <citation type="submission" date="2024-06" db="EMBL/GenBank/DDBJ databases">
        <authorList>
            <person name="Steensen K."/>
            <person name="Seneca J."/>
            <person name="Bartlau N."/>
            <person name="Yu A.X."/>
            <person name="Polz M.F."/>
        </authorList>
    </citation>
    <scope>NUCLEOTIDE SEQUENCE [LARGE SCALE GENOMIC DNA]</scope>
    <source>
        <strain evidence="2 3">1F145</strain>
    </source>
</reference>
<name>A0ABV4M1Y3_VIBSP</name>
<dbReference type="Proteomes" id="UP001569200">
    <property type="component" value="Unassembled WGS sequence"/>
</dbReference>
<gene>
    <name evidence="2" type="ORF">ACED33_24480</name>
</gene>
<dbReference type="RefSeq" id="WP_371691442.1">
    <property type="nucleotide sequence ID" value="NZ_JBGOOW010000062.1"/>
</dbReference>
<keyword evidence="1" id="KW-1133">Transmembrane helix</keyword>
<dbReference type="EMBL" id="JBGOOW010000062">
    <property type="protein sequence ID" value="MEZ8183833.1"/>
    <property type="molecule type" value="Genomic_DNA"/>
</dbReference>
<proteinExistence type="predicted"/>
<feature type="transmembrane region" description="Helical" evidence="1">
    <location>
        <begin position="53"/>
        <end position="69"/>
    </location>
</feature>
<evidence type="ECO:0000256" key="1">
    <source>
        <dbReference type="SAM" id="Phobius"/>
    </source>
</evidence>
<keyword evidence="1" id="KW-0812">Transmembrane</keyword>
<evidence type="ECO:0000313" key="3">
    <source>
        <dbReference type="Proteomes" id="UP001569200"/>
    </source>
</evidence>
<organism evidence="2 3">
    <name type="scientific">Vibrio splendidus</name>
    <dbReference type="NCBI Taxonomy" id="29497"/>
    <lineage>
        <taxon>Bacteria</taxon>
        <taxon>Pseudomonadati</taxon>
        <taxon>Pseudomonadota</taxon>
        <taxon>Gammaproteobacteria</taxon>
        <taxon>Vibrionales</taxon>
        <taxon>Vibrionaceae</taxon>
        <taxon>Vibrio</taxon>
    </lineage>
</organism>
<keyword evidence="3" id="KW-1185">Reference proteome</keyword>